<reference evidence="1 2" key="1">
    <citation type="journal article" date="2011" name="J. Bacteriol.">
        <title>Draft genome sequence of the anoxygenic filamentous phototrophic bacterium Oscillochloris trichoides subsp. DG-6.</title>
        <authorList>
            <person name="Kuznetsov B.B."/>
            <person name="Ivanovsky R.N."/>
            <person name="Keppen O.I."/>
            <person name="Sukhacheva M.V."/>
            <person name="Bumazhkin B.K."/>
            <person name="Patutina E.O."/>
            <person name="Beletsky A.V."/>
            <person name="Mardanov A.V."/>
            <person name="Baslerov R.V."/>
            <person name="Panteleeva A.N."/>
            <person name="Kolganova T.V."/>
            <person name="Ravin N.V."/>
            <person name="Skryabin K.G."/>
        </authorList>
    </citation>
    <scope>NUCLEOTIDE SEQUENCE [LARGE SCALE GENOMIC DNA]</scope>
    <source>
        <strain evidence="1 2">DG-6</strain>
    </source>
</reference>
<dbReference type="EMBL" id="ADVR01000106">
    <property type="protein sequence ID" value="EFO79732.1"/>
    <property type="molecule type" value="Genomic_DNA"/>
</dbReference>
<accession>E1IGG6</accession>
<name>E1IGG6_9CHLR</name>
<dbReference type="HOGENOM" id="CLU_1701101_0_0_0"/>
<keyword evidence="2" id="KW-1185">Reference proteome</keyword>
<evidence type="ECO:0000313" key="1">
    <source>
        <dbReference type="EMBL" id="EFO79732.1"/>
    </source>
</evidence>
<dbReference type="STRING" id="765420.OSCT_2417"/>
<comment type="caution">
    <text evidence="1">The sequence shown here is derived from an EMBL/GenBank/DDBJ whole genome shotgun (WGS) entry which is preliminary data.</text>
</comment>
<gene>
    <name evidence="1" type="ORF">OSCT_2417</name>
</gene>
<protein>
    <submittedName>
        <fullName evidence="1">Uncharacterized protein</fullName>
    </submittedName>
</protein>
<dbReference type="AlphaFoldDB" id="E1IGG6"/>
<evidence type="ECO:0000313" key="2">
    <source>
        <dbReference type="Proteomes" id="UP000054010"/>
    </source>
</evidence>
<dbReference type="Proteomes" id="UP000054010">
    <property type="component" value="Unassembled WGS sequence"/>
</dbReference>
<dbReference type="eggNOG" id="COG2852">
    <property type="taxonomic scope" value="Bacteria"/>
</dbReference>
<sequence length="173" mass="19819">MGGHLNHQGSGMIHDIWELEATERVLVAILPQQRDLELAREAGWYRVPLARLPSHFAAEYLAFYQPATFGTERWTIRYYAPVLRYRIALRRELLPAEPQHPRAEERYYQIDIGPLATLPLPIPARRLRRVSFINTTIGQLRRAHDVADLFHPAEDAQPPDEIWGAGLAGHSLT</sequence>
<proteinExistence type="predicted"/>
<organism evidence="1 2">
    <name type="scientific">Oscillochloris trichoides DG-6</name>
    <dbReference type="NCBI Taxonomy" id="765420"/>
    <lineage>
        <taxon>Bacteria</taxon>
        <taxon>Bacillati</taxon>
        <taxon>Chloroflexota</taxon>
        <taxon>Chloroflexia</taxon>
        <taxon>Chloroflexales</taxon>
        <taxon>Chloroflexineae</taxon>
        <taxon>Oscillochloridaceae</taxon>
        <taxon>Oscillochloris</taxon>
    </lineage>
</organism>